<dbReference type="InterPro" id="IPR027640">
    <property type="entry name" value="Kinesin-like_fam"/>
</dbReference>
<comment type="similarity">
    <text evidence="3 4">Belongs to the TRAFAC class myosin-kinesin ATPase superfamily. Kinesin family.</text>
</comment>
<evidence type="ECO:0000256" key="2">
    <source>
        <dbReference type="ARBA" id="ARBA00022840"/>
    </source>
</evidence>
<dbReference type="InterPro" id="IPR019821">
    <property type="entry name" value="Kinesin_motor_CS"/>
</dbReference>
<keyword evidence="1 3" id="KW-0547">Nucleotide-binding</keyword>
<keyword evidence="3 4" id="KW-0505">Motor protein</keyword>
<dbReference type="InterPro" id="IPR001752">
    <property type="entry name" value="Kinesin_motor_dom"/>
</dbReference>
<gene>
    <name evidence="7" type="ORF">J8273_5316</name>
</gene>
<protein>
    <recommendedName>
        <fullName evidence="4">Kinesin-like protein</fullName>
    </recommendedName>
</protein>
<feature type="compositionally biased region" description="Polar residues" evidence="5">
    <location>
        <begin position="419"/>
        <end position="433"/>
    </location>
</feature>
<dbReference type="Pfam" id="PF00225">
    <property type="entry name" value="Kinesin"/>
    <property type="match status" value="1"/>
</dbReference>
<dbReference type="PANTHER" id="PTHR47972">
    <property type="entry name" value="KINESIN-LIKE PROTEIN KLP-3"/>
    <property type="match status" value="1"/>
</dbReference>
<dbReference type="PANTHER" id="PTHR47972:SF28">
    <property type="entry name" value="KINESIN-LIKE PROTEIN KLP-3"/>
    <property type="match status" value="1"/>
</dbReference>
<feature type="compositionally biased region" description="Low complexity" evidence="5">
    <location>
        <begin position="28"/>
        <end position="40"/>
    </location>
</feature>
<feature type="binding site" evidence="3">
    <location>
        <begin position="261"/>
        <end position="268"/>
    </location>
    <ligand>
        <name>ATP</name>
        <dbReference type="ChEBI" id="CHEBI:30616"/>
    </ligand>
</feature>
<feature type="region of interest" description="Disordered" evidence="5">
    <location>
        <begin position="1"/>
        <end position="40"/>
    </location>
</feature>
<dbReference type="InterPro" id="IPR027417">
    <property type="entry name" value="P-loop_NTPase"/>
</dbReference>
<dbReference type="GO" id="GO:0005524">
    <property type="term" value="F:ATP binding"/>
    <property type="evidence" value="ECO:0007669"/>
    <property type="project" value="UniProtKB-UniRule"/>
</dbReference>
<dbReference type="PROSITE" id="PS00411">
    <property type="entry name" value="KINESIN_MOTOR_1"/>
    <property type="match status" value="1"/>
</dbReference>
<dbReference type="SUPFAM" id="SSF52540">
    <property type="entry name" value="P-loop containing nucleoside triphosphate hydrolases"/>
    <property type="match status" value="1"/>
</dbReference>
<dbReference type="GO" id="GO:0005874">
    <property type="term" value="C:microtubule"/>
    <property type="evidence" value="ECO:0007669"/>
    <property type="project" value="UniProtKB-KW"/>
</dbReference>
<keyword evidence="8" id="KW-1185">Reference proteome</keyword>
<accession>A0A8J6B3S3</accession>
<dbReference type="InterPro" id="IPR036961">
    <property type="entry name" value="Kinesin_motor_dom_sf"/>
</dbReference>
<dbReference type="PROSITE" id="PS50067">
    <property type="entry name" value="KINESIN_MOTOR_2"/>
    <property type="match status" value="1"/>
</dbReference>
<proteinExistence type="inferred from homology"/>
<dbReference type="GO" id="GO:0003777">
    <property type="term" value="F:microtubule motor activity"/>
    <property type="evidence" value="ECO:0007669"/>
    <property type="project" value="InterPro"/>
</dbReference>
<evidence type="ECO:0000256" key="1">
    <source>
        <dbReference type="ARBA" id="ARBA00022741"/>
    </source>
</evidence>
<feature type="region of interest" description="Disordered" evidence="5">
    <location>
        <begin position="408"/>
        <end position="433"/>
    </location>
</feature>
<evidence type="ECO:0000256" key="4">
    <source>
        <dbReference type="RuleBase" id="RU000394"/>
    </source>
</evidence>
<feature type="region of interest" description="Disordered" evidence="5">
    <location>
        <begin position="358"/>
        <end position="392"/>
    </location>
</feature>
<dbReference type="PRINTS" id="PR00380">
    <property type="entry name" value="KINESINHEAVY"/>
</dbReference>
<dbReference type="GO" id="GO:0007018">
    <property type="term" value="P:microtubule-based movement"/>
    <property type="evidence" value="ECO:0007669"/>
    <property type="project" value="InterPro"/>
</dbReference>
<keyword evidence="4" id="KW-0493">Microtubule</keyword>
<evidence type="ECO:0000256" key="5">
    <source>
        <dbReference type="SAM" id="MobiDB-lite"/>
    </source>
</evidence>
<sequence>MQKPVKRKAQDIINGHEEELKKPKLMISRTSSDSTTRTASSNLTVVSGNIGKKISVRRRPSIPAAPAPAPAPAPPVQNEPEVIIKEVYLEREPVDTANATTNTAVVTMRDAHTETTLSPLEQQLASALEAQRALTTELHTTKVAMDSQRRSMLNTILELKGTYRVFCRIRPFTPSLNAPAQVDPDPANPIYSWSDSAGLGLDTVHITRMHDGATGPKKVSHPYKVDFVFPPDSKQEDVFLEVEPLVHTALDGKNVCIFAYGATSSGKTHTMSGTAKEPGIIPRTVAAIFEFKERIKSAVGDEVDIEVACSQIYNEKVDDLLTGKNAQTRKDRIDLTWVTIDSAEAITATLGTAAKNRATAATKENQDSSRSHAITQIRFTRSSVDPESGEKTKMFGGTLNLVDLAGSESAEQAKPTKEQPGQRSRQGNANESKNINLSLTNLKIVLNDLAQKSRKLKAGEKVTETRRAVGTRNSKLTMQLADALAGGRVLMIVNICPNPESLTLSRNRNALALASGTVSGM</sequence>
<evidence type="ECO:0000313" key="8">
    <source>
        <dbReference type="Proteomes" id="UP000717585"/>
    </source>
</evidence>
<feature type="domain" description="Kinesin motor" evidence="6">
    <location>
        <begin position="162"/>
        <end position="520"/>
    </location>
</feature>
<feature type="compositionally biased region" description="Polar residues" evidence="5">
    <location>
        <begin position="371"/>
        <end position="385"/>
    </location>
</feature>
<dbReference type="AlphaFoldDB" id="A0A8J6B3S3"/>
<dbReference type="OrthoDB" id="3176171at2759"/>
<reference evidence="7" key="1">
    <citation type="submission" date="2021-05" db="EMBL/GenBank/DDBJ databases">
        <title>A free-living protist that lacks canonical eukaryotic 1 DNA replication and segregation systems.</title>
        <authorList>
            <person name="Salas-Leiva D.E."/>
            <person name="Tromer E.C."/>
            <person name="Curtis B.A."/>
            <person name="Jerlstrom-Hultqvist J."/>
            <person name="Kolisko M."/>
            <person name="Yi Z."/>
            <person name="Salas-Leiva J.S."/>
            <person name="Gallot-Lavallee L."/>
            <person name="Kops G.J.P.L."/>
            <person name="Archibald J.M."/>
            <person name="Simpson A.G.B."/>
            <person name="Roger A.J."/>
        </authorList>
    </citation>
    <scope>NUCLEOTIDE SEQUENCE</scope>
    <source>
        <strain evidence="7">BICM</strain>
    </source>
</reference>
<dbReference type="EMBL" id="JAHDYR010000038">
    <property type="protein sequence ID" value="KAG9392327.1"/>
    <property type="molecule type" value="Genomic_DNA"/>
</dbReference>
<organism evidence="7 8">
    <name type="scientific">Carpediemonas membranifera</name>
    <dbReference type="NCBI Taxonomy" id="201153"/>
    <lineage>
        <taxon>Eukaryota</taxon>
        <taxon>Metamonada</taxon>
        <taxon>Carpediemonas-like organisms</taxon>
        <taxon>Carpediemonas</taxon>
    </lineage>
</organism>
<comment type="caution">
    <text evidence="7">The sequence shown here is derived from an EMBL/GenBank/DDBJ whole genome shotgun (WGS) entry which is preliminary data.</text>
</comment>
<dbReference type="GO" id="GO:0008017">
    <property type="term" value="F:microtubule binding"/>
    <property type="evidence" value="ECO:0007669"/>
    <property type="project" value="InterPro"/>
</dbReference>
<evidence type="ECO:0000259" key="6">
    <source>
        <dbReference type="PROSITE" id="PS50067"/>
    </source>
</evidence>
<dbReference type="Proteomes" id="UP000717585">
    <property type="component" value="Unassembled WGS sequence"/>
</dbReference>
<dbReference type="SMART" id="SM00129">
    <property type="entry name" value="KISc"/>
    <property type="match status" value="1"/>
</dbReference>
<dbReference type="Gene3D" id="3.40.850.10">
    <property type="entry name" value="Kinesin motor domain"/>
    <property type="match status" value="1"/>
</dbReference>
<evidence type="ECO:0000313" key="7">
    <source>
        <dbReference type="EMBL" id="KAG9392327.1"/>
    </source>
</evidence>
<keyword evidence="2 3" id="KW-0067">ATP-binding</keyword>
<evidence type="ECO:0000256" key="3">
    <source>
        <dbReference type="PROSITE-ProRule" id="PRU00283"/>
    </source>
</evidence>
<feature type="compositionally biased region" description="Basic and acidic residues" evidence="5">
    <location>
        <begin position="8"/>
        <end position="22"/>
    </location>
</feature>
<name>A0A8J6B3S3_9EUKA</name>